<dbReference type="Gene3D" id="3.90.550.10">
    <property type="entry name" value="Spore Coat Polysaccharide Biosynthesis Protein SpsA, Chain A"/>
    <property type="match status" value="1"/>
</dbReference>
<evidence type="ECO:0000313" key="6">
    <source>
        <dbReference type="Proteomes" id="UP000447873"/>
    </source>
</evidence>
<comment type="caution">
    <text evidence="5">The sequence shown here is derived from an EMBL/GenBank/DDBJ whole genome shotgun (WGS) entry which is preliminary data.</text>
</comment>
<name>A0A8H3U7U5_VENIN</name>
<dbReference type="InterPro" id="IPR002685">
    <property type="entry name" value="Glyco_trans_15"/>
</dbReference>
<feature type="region of interest" description="Disordered" evidence="4">
    <location>
        <begin position="360"/>
        <end position="423"/>
    </location>
</feature>
<evidence type="ECO:0000256" key="2">
    <source>
        <dbReference type="ARBA" id="ARBA00022676"/>
    </source>
</evidence>
<proteinExistence type="inferred from homology"/>
<dbReference type="Pfam" id="PF01793">
    <property type="entry name" value="Glyco_transf_15"/>
    <property type="match status" value="1"/>
</dbReference>
<sequence length="1133" mass="127471">MWGYPDWVDKEVAREGIRKQGDAAIMYGGMESYHHMCRFYSGHFYKHPLLAKYKWYWRLEPEIKYFCDITYDPFVEMENNNKTYGFTIAVKELKETVPNIFRYASAYMRTNNITSKGLWEMFVEKDDRKKKDKKLPKDDPKYKKPLPEEILKTEPGAGSLPDIDPDAMEGETYNMCHFWSNFEIARLDWFRSKEYNDFFDMMDRSGGFWMERWGDAPIHSLAAGALLSVKDVHYFRDFGYRHTTIQHCPANAPARQLPRTPFLEMTTLDEKKRKEEDEYFESWDKERENGVGCRYHSDDEAIVASISSSYELDFPAPQIHQSLENISTQAMRPPPPSRSPSEALASSVDDFDIVSVGEASEGGLLSDDEDGRTESLASVSGRETPDNAEAYSTDFEESEEEQDDEPEAASAHQSRRSTLVDVYPSVDDSGYSARTVRPENSVSQTLPHIVFEKDATESLVLWEDKQQHVFQSTDDENMMGELSVYGSSHVGLSMHITTSRIIPRRKGPFRLLVSAYNEHLVHDAALHIQQALERVGITSYPTGLVIERCRVASFGKDRRTIHLDIEDVGTLKTAPGGLVGRSGRHPTPDLALFLHPSLAHVPATDIEQMEETFARTRDAMIRCKVPIMDLSEYHPLFQAQPISYLCSQNSLYLQVEIGQKSEKAVVEQLPVDLDKFLAIDPKTLGRHLACILPKFDPREGNQLSWHQNISHKTADATSQFCHRTSEYMMTARANISKWLEPARQKLGYLASIMDLKWASALTLLSLICVTFYFQGVSFIQSATPQAVQLISTNSTPTVTVTQVVATSTLTSTSTQALSTMLDDRKTLGLIDERIKFWTQPVSIPRLSKMYEISALSENHIIMLTPHPAFSTASKSQVQVNVSRDAQLLDAQSTRLPTGSYVVRLEPGEAYGVISIMINCRIKKARHYQGLTVDLGSPWLNAGKWNRAADVVAHAVQEDLAAAQHSARDISIRMTTSLQQYVKDLTTLGQQTKQLVEETGKNFVQISTGTAMAPWKALQQFRQSVEVKEVGYQLSQTASDTSQLVKSIQSRAGNCLREFDIRDMLPKQISLVPMNALARGQRNAKDLLGKIKGKKATGKQACGCGLKRAQALKDSPGGMFGRKAGKSIPKCGRV</sequence>
<accession>A0A8H3U7U5</accession>
<evidence type="ECO:0008006" key="7">
    <source>
        <dbReference type="Google" id="ProtNLM"/>
    </source>
</evidence>
<dbReference type="GO" id="GO:0000032">
    <property type="term" value="P:cell wall mannoprotein biosynthetic process"/>
    <property type="evidence" value="ECO:0007669"/>
    <property type="project" value="TreeGrafter"/>
</dbReference>
<evidence type="ECO:0000256" key="1">
    <source>
        <dbReference type="ARBA" id="ARBA00007677"/>
    </source>
</evidence>
<dbReference type="AlphaFoldDB" id="A0A8H3U7U5"/>
<dbReference type="PANTHER" id="PTHR31121:SF2">
    <property type="entry name" value="MANNOSYLTRANSFERASE KTR5-RELATED"/>
    <property type="match status" value="1"/>
</dbReference>
<dbReference type="PANTHER" id="PTHR31121">
    <property type="entry name" value="ALPHA-1,2 MANNOSYLTRANSFERASE KTR1"/>
    <property type="match status" value="1"/>
</dbReference>
<dbReference type="Proteomes" id="UP000447873">
    <property type="component" value="Unassembled WGS sequence"/>
</dbReference>
<comment type="similarity">
    <text evidence="1">Belongs to the glycosyltransferase 15 family.</text>
</comment>
<keyword evidence="3" id="KW-0808">Transferase</keyword>
<reference evidence="5 6" key="1">
    <citation type="submission" date="2018-12" db="EMBL/GenBank/DDBJ databases">
        <title>Venturia inaequalis Genome Resource.</title>
        <authorList>
            <person name="Lichtner F.J."/>
        </authorList>
    </citation>
    <scope>NUCLEOTIDE SEQUENCE [LARGE SCALE GENOMIC DNA]</scope>
    <source>
        <strain evidence="5 6">120213</strain>
    </source>
</reference>
<dbReference type="EMBL" id="WNWS01000585">
    <property type="protein sequence ID" value="KAE9965521.1"/>
    <property type="molecule type" value="Genomic_DNA"/>
</dbReference>
<feature type="region of interest" description="Disordered" evidence="4">
    <location>
        <begin position="130"/>
        <end position="162"/>
    </location>
</feature>
<protein>
    <recommendedName>
        <fullName evidence="7">Glycosyltransferase family 15 protein</fullName>
    </recommendedName>
</protein>
<evidence type="ECO:0000313" key="5">
    <source>
        <dbReference type="EMBL" id="KAE9965521.1"/>
    </source>
</evidence>
<evidence type="ECO:0000256" key="4">
    <source>
        <dbReference type="SAM" id="MobiDB-lite"/>
    </source>
</evidence>
<dbReference type="InterPro" id="IPR029044">
    <property type="entry name" value="Nucleotide-diphossugar_trans"/>
</dbReference>
<feature type="compositionally biased region" description="Acidic residues" evidence="4">
    <location>
        <begin position="394"/>
        <end position="407"/>
    </location>
</feature>
<dbReference type="GO" id="GO:0000026">
    <property type="term" value="F:alpha-1,2-mannosyltransferase activity"/>
    <property type="evidence" value="ECO:0007669"/>
    <property type="project" value="TreeGrafter"/>
</dbReference>
<keyword evidence="2" id="KW-0328">Glycosyltransferase</keyword>
<dbReference type="GO" id="GO:0005794">
    <property type="term" value="C:Golgi apparatus"/>
    <property type="evidence" value="ECO:0007669"/>
    <property type="project" value="TreeGrafter"/>
</dbReference>
<feature type="compositionally biased region" description="Basic and acidic residues" evidence="4">
    <location>
        <begin position="130"/>
        <end position="152"/>
    </location>
</feature>
<dbReference type="GO" id="GO:0016020">
    <property type="term" value="C:membrane"/>
    <property type="evidence" value="ECO:0007669"/>
    <property type="project" value="InterPro"/>
</dbReference>
<gene>
    <name evidence="5" type="ORF">EG328_009590</name>
</gene>
<organism evidence="5 6">
    <name type="scientific">Venturia inaequalis</name>
    <name type="common">Apple scab fungus</name>
    <dbReference type="NCBI Taxonomy" id="5025"/>
    <lineage>
        <taxon>Eukaryota</taxon>
        <taxon>Fungi</taxon>
        <taxon>Dikarya</taxon>
        <taxon>Ascomycota</taxon>
        <taxon>Pezizomycotina</taxon>
        <taxon>Dothideomycetes</taxon>
        <taxon>Pleosporomycetidae</taxon>
        <taxon>Venturiales</taxon>
        <taxon>Venturiaceae</taxon>
        <taxon>Venturia</taxon>
    </lineage>
</organism>
<dbReference type="SUPFAM" id="SSF53448">
    <property type="entry name" value="Nucleotide-diphospho-sugar transferases"/>
    <property type="match status" value="1"/>
</dbReference>
<dbReference type="GO" id="GO:0006487">
    <property type="term" value="P:protein N-linked glycosylation"/>
    <property type="evidence" value="ECO:0007669"/>
    <property type="project" value="TreeGrafter"/>
</dbReference>
<evidence type="ECO:0000256" key="3">
    <source>
        <dbReference type="ARBA" id="ARBA00022679"/>
    </source>
</evidence>